<keyword evidence="2" id="KW-0238">DNA-binding</keyword>
<dbReference type="EMBL" id="AAMO01000003">
    <property type="protein sequence ID" value="EAQ03716.1"/>
    <property type="molecule type" value="Genomic_DNA"/>
</dbReference>
<comment type="caution">
    <text evidence="5">The sequence shown here is derived from an EMBL/GenBank/DDBJ whole genome shotgun (WGS) entry which is preliminary data.</text>
</comment>
<dbReference type="HOGENOM" id="CLU_1466785_0_0_5"/>
<dbReference type="eggNOG" id="COG1802">
    <property type="taxonomic scope" value="Bacteria"/>
</dbReference>
<evidence type="ECO:0000313" key="5">
    <source>
        <dbReference type="EMBL" id="EAQ03716.1"/>
    </source>
</evidence>
<evidence type="ECO:0000259" key="4">
    <source>
        <dbReference type="PROSITE" id="PS50949"/>
    </source>
</evidence>
<dbReference type="Proteomes" id="UP000004318">
    <property type="component" value="Unassembled WGS sequence"/>
</dbReference>
<dbReference type="SMART" id="SM00345">
    <property type="entry name" value="HTH_GNTR"/>
    <property type="match status" value="1"/>
</dbReference>
<dbReference type="AlphaFoldDB" id="A3TVS0"/>
<feature type="domain" description="HTH gntR-type" evidence="4">
    <location>
        <begin position="1"/>
        <end position="53"/>
    </location>
</feature>
<evidence type="ECO:0000256" key="1">
    <source>
        <dbReference type="ARBA" id="ARBA00023015"/>
    </source>
</evidence>
<dbReference type="PANTHER" id="PTHR43537:SF5">
    <property type="entry name" value="UXU OPERON TRANSCRIPTIONAL REGULATOR"/>
    <property type="match status" value="1"/>
</dbReference>
<keyword evidence="3" id="KW-0804">Transcription</keyword>
<dbReference type="InterPro" id="IPR036390">
    <property type="entry name" value="WH_DNA-bd_sf"/>
</dbReference>
<keyword evidence="1" id="KW-0805">Transcription regulation</keyword>
<protein>
    <recommendedName>
        <fullName evidence="4">HTH gntR-type domain-containing protein</fullName>
    </recommendedName>
</protein>
<dbReference type="InterPro" id="IPR000524">
    <property type="entry name" value="Tscrpt_reg_HTH_GntR"/>
</dbReference>
<dbReference type="GO" id="GO:0003700">
    <property type="term" value="F:DNA-binding transcription factor activity"/>
    <property type="evidence" value="ECO:0007669"/>
    <property type="project" value="InterPro"/>
</dbReference>
<gene>
    <name evidence="5" type="ORF">OB2597_10751</name>
</gene>
<evidence type="ECO:0000256" key="2">
    <source>
        <dbReference type="ARBA" id="ARBA00023125"/>
    </source>
</evidence>
<evidence type="ECO:0000256" key="3">
    <source>
        <dbReference type="ARBA" id="ARBA00023163"/>
    </source>
</evidence>
<organism evidence="5 6">
    <name type="scientific">Pseudooceanicola batsensis (strain ATCC BAA-863 / DSM 15984 / KCTC 12145 / HTCC2597)</name>
    <name type="common">Oceanicola batsensis</name>
    <dbReference type="NCBI Taxonomy" id="252305"/>
    <lineage>
        <taxon>Bacteria</taxon>
        <taxon>Pseudomonadati</taxon>
        <taxon>Pseudomonadota</taxon>
        <taxon>Alphaproteobacteria</taxon>
        <taxon>Rhodobacterales</taxon>
        <taxon>Paracoccaceae</taxon>
        <taxon>Pseudooceanicola</taxon>
    </lineage>
</organism>
<dbReference type="SUPFAM" id="SSF46785">
    <property type="entry name" value="Winged helix' DNA-binding domain"/>
    <property type="match status" value="1"/>
</dbReference>
<keyword evidence="6" id="KW-1185">Reference proteome</keyword>
<dbReference type="GO" id="GO:0003677">
    <property type="term" value="F:DNA binding"/>
    <property type="evidence" value="ECO:0007669"/>
    <property type="project" value="UniProtKB-KW"/>
</dbReference>
<proteinExistence type="predicted"/>
<reference evidence="5 6" key="1">
    <citation type="journal article" date="2010" name="J. Bacteriol.">
        <title>Genome sequences of Oceanicola granulosus HTCC2516(T) and Oceanicola batsensis HTCC2597(TDelta).</title>
        <authorList>
            <person name="Thrash J.C."/>
            <person name="Cho J.C."/>
            <person name="Vergin K.L."/>
            <person name="Giovannoni S.J."/>
        </authorList>
    </citation>
    <scope>NUCLEOTIDE SEQUENCE [LARGE SCALE GENOMIC DNA]</scope>
    <source>
        <strain evidence="6">ATCC BAA-863 / DSM 15984 / KCTC 12145 / HTCC2597</strain>
    </source>
</reference>
<dbReference type="Pfam" id="PF00392">
    <property type="entry name" value="GntR"/>
    <property type="match status" value="1"/>
</dbReference>
<accession>A3TVS0</accession>
<dbReference type="PANTHER" id="PTHR43537">
    <property type="entry name" value="TRANSCRIPTIONAL REGULATOR, GNTR FAMILY"/>
    <property type="match status" value="1"/>
</dbReference>
<dbReference type="InterPro" id="IPR036388">
    <property type="entry name" value="WH-like_DNA-bd_sf"/>
</dbReference>
<evidence type="ECO:0000313" key="6">
    <source>
        <dbReference type="Proteomes" id="UP000004318"/>
    </source>
</evidence>
<dbReference type="STRING" id="252305.OB2597_10751"/>
<dbReference type="Gene3D" id="1.10.10.10">
    <property type="entry name" value="Winged helix-like DNA-binding domain superfamily/Winged helix DNA-binding domain"/>
    <property type="match status" value="1"/>
</dbReference>
<name>A3TVS0_PSEBH</name>
<sequence length="184" mass="20121">MMQSVSEEMILHEGALASEFGVSRTPIRQVLQKLAHERLVETRSGVGTIVSPLDPDKRDRDVQVLRALFVAAASCSVEAGVPAQMPERLVAAAAVAEVSSPGKQSYLDSRTELLDITARAAPDDILADSLRTAHWRHIRWSMAERVWDRPGAPERLIGTLRGCAEAAQRDSLSEVYTHLAEQVA</sequence>
<dbReference type="PROSITE" id="PS50949">
    <property type="entry name" value="HTH_GNTR"/>
    <property type="match status" value="1"/>
</dbReference>